<comment type="similarity">
    <text evidence="1">Belongs to the glycosyl hydrolase 1 family.</text>
</comment>
<dbReference type="GO" id="GO:0005975">
    <property type="term" value="P:carbohydrate metabolic process"/>
    <property type="evidence" value="ECO:0007669"/>
    <property type="project" value="InterPro"/>
</dbReference>
<accession>A0A8H4KT79</accession>
<evidence type="ECO:0000256" key="3">
    <source>
        <dbReference type="SAM" id="Phobius"/>
    </source>
</evidence>
<evidence type="ECO:0000259" key="4">
    <source>
        <dbReference type="Pfam" id="PF20237"/>
    </source>
</evidence>
<proteinExistence type="inferred from homology"/>
<dbReference type="Pfam" id="PF00232">
    <property type="entry name" value="Glyco_hydro_1"/>
    <property type="match status" value="1"/>
</dbReference>
<dbReference type="InterPro" id="IPR017853">
    <property type="entry name" value="GH"/>
</dbReference>
<keyword evidence="3" id="KW-0812">Transmembrane</keyword>
<gene>
    <name evidence="5" type="ORF">F53441_1570</name>
</gene>
<dbReference type="PANTHER" id="PTHR10353">
    <property type="entry name" value="GLYCOSYL HYDROLASE"/>
    <property type="match status" value="1"/>
</dbReference>
<dbReference type="Proteomes" id="UP000605986">
    <property type="component" value="Unassembled WGS sequence"/>
</dbReference>
<comment type="caution">
    <text evidence="5">The sequence shown here is derived from an EMBL/GenBank/DDBJ whole genome shotgun (WGS) entry which is preliminary data.</text>
</comment>
<keyword evidence="3" id="KW-0472">Membrane</keyword>
<evidence type="ECO:0000313" key="5">
    <source>
        <dbReference type="EMBL" id="KAF4456276.1"/>
    </source>
</evidence>
<dbReference type="GO" id="GO:0008422">
    <property type="term" value="F:beta-glucosidase activity"/>
    <property type="evidence" value="ECO:0007669"/>
    <property type="project" value="TreeGrafter"/>
</dbReference>
<dbReference type="Pfam" id="PF20237">
    <property type="entry name" value="DUF6594"/>
    <property type="match status" value="1"/>
</dbReference>
<feature type="domain" description="DUF6594" evidence="4">
    <location>
        <begin position="26"/>
        <end position="295"/>
    </location>
</feature>
<reference evidence="5" key="1">
    <citation type="submission" date="2020-01" db="EMBL/GenBank/DDBJ databases">
        <title>Identification and distribution of gene clusters putatively required for synthesis of sphingolipid metabolism inhibitors in phylogenetically diverse species of the filamentous fungus Fusarium.</title>
        <authorList>
            <person name="Kim H.-S."/>
            <person name="Busman M."/>
            <person name="Brown D.W."/>
            <person name="Divon H."/>
            <person name="Uhlig S."/>
            <person name="Proctor R.H."/>
        </authorList>
    </citation>
    <scope>NUCLEOTIDE SEQUENCE</scope>
    <source>
        <strain evidence="5">NRRL 53441</strain>
    </source>
</reference>
<dbReference type="EMBL" id="JAADJG010000064">
    <property type="protein sequence ID" value="KAF4456276.1"/>
    <property type="molecule type" value="Genomic_DNA"/>
</dbReference>
<protein>
    <submittedName>
        <fullName evidence="5">Putative beta-glucosidase</fullName>
    </submittedName>
</protein>
<name>A0A8H4KT79_9HYPO</name>
<dbReference type="SUPFAM" id="SSF51445">
    <property type="entry name" value="(Trans)glycosidases"/>
    <property type="match status" value="1"/>
</dbReference>
<keyword evidence="6" id="KW-1185">Reference proteome</keyword>
<dbReference type="Gene3D" id="3.20.20.80">
    <property type="entry name" value="Glycosidases"/>
    <property type="match status" value="1"/>
</dbReference>
<dbReference type="AlphaFoldDB" id="A0A8H4KT79"/>
<feature type="region of interest" description="Disordered" evidence="2">
    <location>
        <begin position="1"/>
        <end position="21"/>
    </location>
</feature>
<dbReference type="PANTHER" id="PTHR10353:SF134">
    <property type="entry name" value="PUTATIVE (AFU_ORTHOLOGUE AFUA_3G12600)-RELATED"/>
    <property type="match status" value="1"/>
</dbReference>
<keyword evidence="3" id="KW-1133">Transmembrane helix</keyword>
<evidence type="ECO:0000256" key="2">
    <source>
        <dbReference type="SAM" id="MobiDB-lite"/>
    </source>
</evidence>
<dbReference type="InterPro" id="IPR001360">
    <property type="entry name" value="Glyco_hydro_1"/>
</dbReference>
<sequence length="468" mass="52658">MLDPQEPLAPTAREPGPDPKTLSMAAGLMAAEEDWTVFRRFDEFNLINLLMLQDEIQKLGKEFKDSCWERSDNTSAADSLWYTPPNPLASGNAFAMDGEGGNSRAERRRQLWGRLKNKLKEYNVEQVKRLREELARMGAQSRFPNESVDCWDSVYDDDLAVLRSGVGKGSRVSNWIKLGIGILQWEFGARKKAWTTPGKPDEPRVIVVGKKQLPMSKAEMAKKHASVSRFIMALFGGFALIVPTVIMAKVKGINVSLITTSVAVFMFGLILAFTATGSTGKDVLAATAAYTAVLVVKDGSSGDDAVRSYDLYETDIKWLCKYKATGYRFSLACLRRLLRWHLNKDAFTPDFIRYARVCFERFGDRVKNWITYNESGVYSLAGYAAGVHAPARYSFRDRNEEGDSKAMRCFLSVFVVLTMHGSWSEPRDTDDPKDQEAAQRVREFDDSWCENPLYKTSANPDSMRAQDI</sequence>
<evidence type="ECO:0000256" key="1">
    <source>
        <dbReference type="RuleBase" id="RU003690"/>
    </source>
</evidence>
<feature type="region of interest" description="Disordered" evidence="2">
    <location>
        <begin position="424"/>
        <end position="444"/>
    </location>
</feature>
<feature type="transmembrane region" description="Helical" evidence="3">
    <location>
        <begin position="253"/>
        <end position="273"/>
    </location>
</feature>
<feature type="transmembrane region" description="Helical" evidence="3">
    <location>
        <begin position="227"/>
        <end position="247"/>
    </location>
</feature>
<dbReference type="InterPro" id="IPR046529">
    <property type="entry name" value="DUF6594"/>
</dbReference>
<organism evidence="5 6">
    <name type="scientific">Fusarium austroafricanum</name>
    <dbReference type="NCBI Taxonomy" id="2364996"/>
    <lineage>
        <taxon>Eukaryota</taxon>
        <taxon>Fungi</taxon>
        <taxon>Dikarya</taxon>
        <taxon>Ascomycota</taxon>
        <taxon>Pezizomycotina</taxon>
        <taxon>Sordariomycetes</taxon>
        <taxon>Hypocreomycetidae</taxon>
        <taxon>Hypocreales</taxon>
        <taxon>Nectriaceae</taxon>
        <taxon>Fusarium</taxon>
        <taxon>Fusarium concolor species complex</taxon>
    </lineage>
</organism>
<feature type="compositionally biased region" description="Basic and acidic residues" evidence="2">
    <location>
        <begin position="425"/>
        <end position="444"/>
    </location>
</feature>
<dbReference type="OrthoDB" id="5342093at2759"/>
<evidence type="ECO:0000313" key="6">
    <source>
        <dbReference type="Proteomes" id="UP000605986"/>
    </source>
</evidence>